<organism evidence="1 2">
    <name type="scientific">Faecalibacillus intestinalis</name>
    <dbReference type="NCBI Taxonomy" id="1982626"/>
    <lineage>
        <taxon>Bacteria</taxon>
        <taxon>Bacillati</taxon>
        <taxon>Bacillota</taxon>
        <taxon>Erysipelotrichia</taxon>
        <taxon>Erysipelotrichales</taxon>
        <taxon>Coprobacillaceae</taxon>
        <taxon>Faecalibacillus</taxon>
    </lineage>
</organism>
<reference evidence="1" key="1">
    <citation type="submission" date="2022-06" db="EMBL/GenBank/DDBJ databases">
        <title>Isolation of gut microbiota from human fecal samples.</title>
        <authorList>
            <person name="Pamer E.G."/>
            <person name="Barat B."/>
            <person name="Waligurski E."/>
            <person name="Medina S."/>
            <person name="Paddock L."/>
            <person name="Mostad J."/>
        </authorList>
    </citation>
    <scope>NUCLEOTIDE SEQUENCE</scope>
    <source>
        <strain evidence="1">DFI.6.24</strain>
    </source>
</reference>
<evidence type="ECO:0000313" key="2">
    <source>
        <dbReference type="Proteomes" id="UP001204814"/>
    </source>
</evidence>
<protein>
    <submittedName>
        <fullName evidence="1">Uncharacterized protein</fullName>
    </submittedName>
</protein>
<dbReference type="RefSeq" id="WP_227351877.1">
    <property type="nucleotide sequence ID" value="NZ_JAJDKX010000003.1"/>
</dbReference>
<dbReference type="EMBL" id="JANGBO010000001">
    <property type="protein sequence ID" value="MCQ5060350.1"/>
    <property type="molecule type" value="Genomic_DNA"/>
</dbReference>
<name>A0AAP2UCW9_9FIRM</name>
<evidence type="ECO:0000313" key="1">
    <source>
        <dbReference type="EMBL" id="MCQ5060350.1"/>
    </source>
</evidence>
<dbReference type="AlphaFoldDB" id="A0AAP2UCW9"/>
<proteinExistence type="predicted"/>
<dbReference type="Proteomes" id="UP001204814">
    <property type="component" value="Unassembled WGS sequence"/>
</dbReference>
<sequence>MSGAKYKLVDQQEQIFLLAWAIRQAKSRKKSGRYFYRTFNQFFNRKKIENQLDNKKDTSSLISRIQEAIKIQEGK</sequence>
<gene>
    <name evidence="1" type="ORF">NE542_00640</name>
</gene>
<accession>A0AAP2UCW9</accession>
<comment type="caution">
    <text evidence="1">The sequence shown here is derived from an EMBL/GenBank/DDBJ whole genome shotgun (WGS) entry which is preliminary data.</text>
</comment>